<dbReference type="PROSITE" id="PS00455">
    <property type="entry name" value="AMP_BINDING"/>
    <property type="match status" value="1"/>
</dbReference>
<evidence type="ECO:0000313" key="3">
    <source>
        <dbReference type="Proteomes" id="UP001165679"/>
    </source>
</evidence>
<dbReference type="InterPro" id="IPR042099">
    <property type="entry name" value="ANL_N_sf"/>
</dbReference>
<name>A0AA41YTD7_9PROT</name>
<dbReference type="AlphaFoldDB" id="A0AA41YTD7"/>
<dbReference type="CDD" id="cd05921">
    <property type="entry name" value="FCS"/>
    <property type="match status" value="1"/>
</dbReference>
<dbReference type="SUPFAM" id="SSF56801">
    <property type="entry name" value="Acetyl-CoA synthetase-like"/>
    <property type="match status" value="1"/>
</dbReference>
<evidence type="ECO:0000259" key="1">
    <source>
        <dbReference type="Pfam" id="PF00501"/>
    </source>
</evidence>
<reference evidence="2" key="1">
    <citation type="submission" date="2022-09" db="EMBL/GenBank/DDBJ databases">
        <title>Rhodovastum sp. nov. RN2-1 isolated from soil in Seongnam, South Korea.</title>
        <authorList>
            <person name="Le N.T."/>
        </authorList>
    </citation>
    <scope>NUCLEOTIDE SEQUENCE</scope>
    <source>
        <strain evidence="2">RN2-1</strain>
    </source>
</reference>
<reference evidence="2" key="2">
    <citation type="submission" date="2022-10" db="EMBL/GenBank/DDBJ databases">
        <authorList>
            <person name="Trinh H.N."/>
        </authorList>
    </citation>
    <scope>NUCLEOTIDE SEQUENCE</scope>
    <source>
        <strain evidence="2">RN2-1</strain>
    </source>
</reference>
<dbReference type="PANTHER" id="PTHR24096">
    <property type="entry name" value="LONG-CHAIN-FATTY-ACID--COA LIGASE"/>
    <property type="match status" value="1"/>
</dbReference>
<organism evidence="2 3">
    <name type="scientific">Limobrevibacterium gyesilva</name>
    <dbReference type="NCBI Taxonomy" id="2991712"/>
    <lineage>
        <taxon>Bacteria</taxon>
        <taxon>Pseudomonadati</taxon>
        <taxon>Pseudomonadota</taxon>
        <taxon>Alphaproteobacteria</taxon>
        <taxon>Acetobacterales</taxon>
        <taxon>Acetobacteraceae</taxon>
        <taxon>Limobrevibacterium</taxon>
    </lineage>
</organism>
<proteinExistence type="predicted"/>
<dbReference type="Gene3D" id="3.40.50.12780">
    <property type="entry name" value="N-terminal domain of ligase-like"/>
    <property type="match status" value="1"/>
</dbReference>
<keyword evidence="3" id="KW-1185">Reference proteome</keyword>
<comment type="caution">
    <text evidence="2">The sequence shown here is derived from an EMBL/GenBank/DDBJ whole genome shotgun (WGS) entry which is preliminary data.</text>
</comment>
<dbReference type="InterPro" id="IPR020845">
    <property type="entry name" value="AMP-binding_CS"/>
</dbReference>
<protein>
    <submittedName>
        <fullName evidence="2">Feruloyl-CoA synthase</fullName>
    </submittedName>
</protein>
<dbReference type="Pfam" id="PF23562">
    <property type="entry name" value="AMP-binding_C_3"/>
    <property type="match status" value="1"/>
</dbReference>
<dbReference type="Proteomes" id="UP001165679">
    <property type="component" value="Unassembled WGS sequence"/>
</dbReference>
<dbReference type="NCBIfam" id="NF009232">
    <property type="entry name" value="PRK12582.1"/>
    <property type="match status" value="1"/>
</dbReference>
<accession>A0AA41YTD7</accession>
<dbReference type="InterPro" id="IPR000873">
    <property type="entry name" value="AMP-dep_synth/lig_dom"/>
</dbReference>
<gene>
    <name evidence="2" type="ORF">OL599_16660</name>
</gene>
<dbReference type="PANTHER" id="PTHR24096:SF420">
    <property type="entry name" value="LONG-CHAIN-FATTY-ACID--COA LIGASE-RELATED"/>
    <property type="match status" value="1"/>
</dbReference>
<dbReference type="GO" id="GO:0016405">
    <property type="term" value="F:CoA-ligase activity"/>
    <property type="evidence" value="ECO:0007669"/>
    <property type="project" value="TreeGrafter"/>
</dbReference>
<dbReference type="RefSeq" id="WP_264714973.1">
    <property type="nucleotide sequence ID" value="NZ_JAPDNT010000016.1"/>
</dbReference>
<sequence length="609" mass="65943">MPTPTRPVHLGSLDATFVRGADGSILVRPTRGLRAYPARLTERLEHWARVAPDRVFMACREHGGDWRRVTYAQALRHVRALGQALLDRKLSEDRPVAILSGNDLEHALLGLAAMHVGVPYAPISTAYSLVSTDSSKLRHILGLLTPGLVFAADGAAYGRAIRAAVPDDVELAVTAHPTNDRPATAFAELLATVPTAAVEEAAAKVGPDSIGKFLFTSGSTGLPKGVVNTQRMLCSNQAMLLEAFPMLEEEPPVIVDWLPWNHTFGGNHNVGLVLYNGGTMYIDDGKPVPSGIAETIRNLREIAPTVYFNVPKGYEELVRYLDREPALRQTFFSRVKMLFYAGAGLAQHVWDELERLAVETTGERIVMMTGLGATETAPFAIVTRPDCTGSGIVGLPAPGVELKLQPNGGKLEARLRGPNIMPGYWRMEALSREAFDADGFYKIGDALAFVDAGDWQKGFRFDGRISEDFKLATGTWVSVGPMRAKLVQRLAPWVRDAVICGHDAGYVAILMLPDAAACAALCPDAEAPLEHALVQAKIRALLRELARESTGSSTRVVRAAFLREPPSIDAGEITDKGSINQRAVIARRAGLVQTLYADPKPPNVISIED</sequence>
<dbReference type="EMBL" id="JAPDNT010000016">
    <property type="protein sequence ID" value="MCW3476213.1"/>
    <property type="molecule type" value="Genomic_DNA"/>
</dbReference>
<dbReference type="Pfam" id="PF00501">
    <property type="entry name" value="AMP-binding"/>
    <property type="match status" value="1"/>
</dbReference>
<feature type="domain" description="AMP-dependent synthetase/ligase" evidence="1">
    <location>
        <begin position="44"/>
        <end position="425"/>
    </location>
</feature>
<evidence type="ECO:0000313" key="2">
    <source>
        <dbReference type="EMBL" id="MCW3476213.1"/>
    </source>
</evidence>